<feature type="region of interest" description="Disordered" evidence="4">
    <location>
        <begin position="155"/>
        <end position="220"/>
    </location>
</feature>
<gene>
    <name evidence="6" type="ORF">VitviT2T_018786</name>
</gene>
<feature type="compositionally biased region" description="Basic and acidic residues" evidence="4">
    <location>
        <begin position="462"/>
        <end position="476"/>
    </location>
</feature>
<sequence length="608" mass="67736">MDGTAPFNVPVNPIVLGVTDYFDVIGTPMDFGTILCNLENGVKYMNSEDVFNDARCIWENCYRYNKPGDRILELVKQVKENFMMLWTAAGLYSAEPRTESGDMPLLPSKDSGMQQIRCSPRCQMGSIASSQQDQSCHSQAQANTKPQSCKRLNLAEPSSSESHQLHPSSNETQSSHSQTGAATNSLRDTLNLSPRDTGKQSSRCLHGLPEGPMTNNQQDQLGSIQPHLQQAFQSSSFEHPNSDFPHQLQSSQSSSSEYQPFHSQSDQESDGSGPSSRRRETPGQGSSITKRKPRVRGPTLCLDVWNMPEGQHVVVETNEVGQPDGDSACKLGNFLGTIARDGHLAPLTYADWRAVPQAAKDNMLQLAKSKFEISPRVENWVLKTLGKRWKDWKAQLKAKYFNNKTDDEHIEIDDERVLPEQRPILLAYWRSEESQKRSAMNKANRAKQSIGHTAGTKSFARIRKEERNKRPDGDEPTRAELFIVTHLRKDGTPVDETSANIITQLQERAQANPQPASHERVLHDDIFSQVMGKDGHGRVRTYGLGPCPSDIWGPRPSRAEAIAIASEAKKALNEVAKIKEKMEAVESKCAEMEVQMAEMKSALQKSPV</sequence>
<keyword evidence="3" id="KW-0175">Coiled coil</keyword>
<dbReference type="PANTHER" id="PTHR47809">
    <property type="entry name" value="DNA-BINDING BROMODOMAIN-CONTAINING PROTEIN"/>
    <property type="match status" value="1"/>
</dbReference>
<dbReference type="PANTHER" id="PTHR47809:SF3">
    <property type="entry name" value="CHROMATIN REMODELER BROMODOMAIN FAMILY"/>
    <property type="match status" value="1"/>
</dbReference>
<evidence type="ECO:0000256" key="4">
    <source>
        <dbReference type="SAM" id="MobiDB-lite"/>
    </source>
</evidence>
<organism evidence="6 7">
    <name type="scientific">Vitis vinifera</name>
    <name type="common">Grape</name>
    <dbReference type="NCBI Taxonomy" id="29760"/>
    <lineage>
        <taxon>Eukaryota</taxon>
        <taxon>Viridiplantae</taxon>
        <taxon>Streptophyta</taxon>
        <taxon>Embryophyta</taxon>
        <taxon>Tracheophyta</taxon>
        <taxon>Spermatophyta</taxon>
        <taxon>Magnoliopsida</taxon>
        <taxon>eudicotyledons</taxon>
        <taxon>Gunneridae</taxon>
        <taxon>Pentapetalae</taxon>
        <taxon>rosids</taxon>
        <taxon>Vitales</taxon>
        <taxon>Vitaceae</taxon>
        <taxon>Viteae</taxon>
        <taxon>Vitis</taxon>
    </lineage>
</organism>
<dbReference type="PRINTS" id="PR00503">
    <property type="entry name" value="BROMODOMAIN"/>
</dbReference>
<feature type="coiled-coil region" evidence="3">
    <location>
        <begin position="568"/>
        <end position="602"/>
    </location>
</feature>
<dbReference type="PROSITE" id="PS50014">
    <property type="entry name" value="BROMODOMAIN_2"/>
    <property type="match status" value="1"/>
</dbReference>
<dbReference type="InterPro" id="IPR004252">
    <property type="entry name" value="Probable_transposase_24"/>
</dbReference>
<reference evidence="6 7" key="1">
    <citation type="journal article" date="2023" name="Hortic Res">
        <title>The complete reference genome for grapevine (Vitis vinifera L.) genetics and breeding.</title>
        <authorList>
            <person name="Shi X."/>
            <person name="Cao S."/>
            <person name="Wang X."/>
            <person name="Huang S."/>
            <person name="Wang Y."/>
            <person name="Liu Z."/>
            <person name="Liu W."/>
            <person name="Leng X."/>
            <person name="Peng Y."/>
            <person name="Wang N."/>
            <person name="Wang Y."/>
            <person name="Ma Z."/>
            <person name="Xu X."/>
            <person name="Zhang F."/>
            <person name="Xue H."/>
            <person name="Zhong H."/>
            <person name="Wang Y."/>
            <person name="Zhang K."/>
            <person name="Velt A."/>
            <person name="Avia K."/>
            <person name="Holtgrawe D."/>
            <person name="Grimplet J."/>
            <person name="Matus J.T."/>
            <person name="Ware D."/>
            <person name="Wu X."/>
            <person name="Wang H."/>
            <person name="Liu C."/>
            <person name="Fang Y."/>
            <person name="Rustenholz C."/>
            <person name="Cheng Z."/>
            <person name="Xiao H."/>
            <person name="Zhou Y."/>
        </authorList>
    </citation>
    <scope>NUCLEOTIDE SEQUENCE [LARGE SCALE GENOMIC DNA]</scope>
    <source>
        <strain evidence="7">cv. Pinot noir / PN40024</strain>
        <tissue evidence="6">Leaf</tissue>
    </source>
</reference>
<dbReference type="Proteomes" id="UP001227230">
    <property type="component" value="Chromosome 12"/>
</dbReference>
<feature type="domain" description="Bromo" evidence="5">
    <location>
        <begin position="1"/>
        <end position="72"/>
    </location>
</feature>
<dbReference type="Pfam" id="PF03004">
    <property type="entry name" value="Transposase_24"/>
    <property type="match status" value="1"/>
</dbReference>
<feature type="compositionally biased region" description="Low complexity" evidence="4">
    <location>
        <begin position="247"/>
        <end position="264"/>
    </location>
</feature>
<evidence type="ECO:0000256" key="1">
    <source>
        <dbReference type="ARBA" id="ARBA00023117"/>
    </source>
</evidence>
<evidence type="ECO:0000256" key="2">
    <source>
        <dbReference type="PROSITE-ProRule" id="PRU00035"/>
    </source>
</evidence>
<dbReference type="InterPro" id="IPR001487">
    <property type="entry name" value="Bromodomain"/>
</dbReference>
<feature type="compositionally biased region" description="Polar residues" evidence="4">
    <location>
        <begin position="170"/>
        <end position="203"/>
    </location>
</feature>
<feature type="region of interest" description="Disordered" evidence="4">
    <location>
        <begin position="129"/>
        <end position="148"/>
    </location>
</feature>
<dbReference type="EMBL" id="CP126659">
    <property type="protein sequence ID" value="WKA00432.1"/>
    <property type="molecule type" value="Genomic_DNA"/>
</dbReference>
<feature type="region of interest" description="Disordered" evidence="4">
    <location>
        <begin position="442"/>
        <end position="476"/>
    </location>
</feature>
<evidence type="ECO:0000313" key="7">
    <source>
        <dbReference type="Proteomes" id="UP001227230"/>
    </source>
</evidence>
<dbReference type="Gene3D" id="1.20.920.10">
    <property type="entry name" value="Bromodomain-like"/>
    <property type="match status" value="1"/>
</dbReference>
<name>A0ABY9CZ56_VITVI</name>
<protein>
    <recommendedName>
        <fullName evidence="5">Bromo domain-containing protein</fullName>
    </recommendedName>
</protein>
<dbReference type="Pfam" id="PF00439">
    <property type="entry name" value="Bromodomain"/>
    <property type="match status" value="1"/>
</dbReference>
<accession>A0ABY9CZ56</accession>
<dbReference type="SUPFAM" id="SSF47370">
    <property type="entry name" value="Bromodomain"/>
    <property type="match status" value="1"/>
</dbReference>
<feature type="region of interest" description="Disordered" evidence="4">
    <location>
        <begin position="236"/>
        <end position="294"/>
    </location>
</feature>
<dbReference type="InterPro" id="IPR036427">
    <property type="entry name" value="Bromodomain-like_sf"/>
</dbReference>
<keyword evidence="7" id="KW-1185">Reference proteome</keyword>
<feature type="compositionally biased region" description="Polar residues" evidence="4">
    <location>
        <begin position="129"/>
        <end position="147"/>
    </location>
</feature>
<keyword evidence="1 2" id="KW-0103">Bromodomain</keyword>
<feature type="compositionally biased region" description="Low complexity" evidence="4">
    <location>
        <begin position="156"/>
        <end position="169"/>
    </location>
</feature>
<evidence type="ECO:0000256" key="3">
    <source>
        <dbReference type="SAM" id="Coils"/>
    </source>
</evidence>
<evidence type="ECO:0000259" key="5">
    <source>
        <dbReference type="PROSITE" id="PS50014"/>
    </source>
</evidence>
<evidence type="ECO:0000313" key="6">
    <source>
        <dbReference type="EMBL" id="WKA00432.1"/>
    </source>
</evidence>
<dbReference type="SMART" id="SM00297">
    <property type="entry name" value="BROMO"/>
    <property type="match status" value="1"/>
</dbReference>
<proteinExistence type="predicted"/>